<dbReference type="EMBL" id="RQVR01000015">
    <property type="protein sequence ID" value="RRJ89621.1"/>
    <property type="molecule type" value="Genomic_DNA"/>
</dbReference>
<feature type="domain" description="Glycosyl transferase family 1" evidence="1">
    <location>
        <begin position="184"/>
        <end position="341"/>
    </location>
</feature>
<dbReference type="Pfam" id="PF00534">
    <property type="entry name" value="Glycos_transf_1"/>
    <property type="match status" value="1"/>
</dbReference>
<keyword evidence="2" id="KW-0808">Transferase</keyword>
<dbReference type="PANTHER" id="PTHR12526">
    <property type="entry name" value="GLYCOSYLTRANSFERASE"/>
    <property type="match status" value="1"/>
</dbReference>
<dbReference type="PANTHER" id="PTHR12526:SF625">
    <property type="entry name" value="PHOSPHATIDYLINOSITOL GLYCAN-CLASS A"/>
    <property type="match status" value="1"/>
</dbReference>
<dbReference type="GO" id="GO:0016757">
    <property type="term" value="F:glycosyltransferase activity"/>
    <property type="evidence" value="ECO:0007669"/>
    <property type="project" value="InterPro"/>
</dbReference>
<proteinExistence type="predicted"/>
<dbReference type="SUPFAM" id="SSF53756">
    <property type="entry name" value="UDP-Glycosyltransferase/glycogen phosphorylase"/>
    <property type="match status" value="1"/>
</dbReference>
<gene>
    <name evidence="2" type="ORF">EG849_12595</name>
</gene>
<protein>
    <submittedName>
        <fullName evidence="2">Glycosyltransferase family 4 protein</fullName>
    </submittedName>
</protein>
<dbReference type="Proteomes" id="UP000271937">
    <property type="component" value="Unassembled WGS sequence"/>
</dbReference>
<keyword evidence="3" id="KW-1185">Reference proteome</keyword>
<organism evidence="2 3">
    <name type="scientific">Flavobacterium macacae</name>
    <dbReference type="NCBI Taxonomy" id="2488993"/>
    <lineage>
        <taxon>Bacteria</taxon>
        <taxon>Pseudomonadati</taxon>
        <taxon>Bacteroidota</taxon>
        <taxon>Flavobacteriia</taxon>
        <taxon>Flavobacteriales</taxon>
        <taxon>Flavobacteriaceae</taxon>
        <taxon>Flavobacterium</taxon>
    </lineage>
</organism>
<evidence type="ECO:0000313" key="2">
    <source>
        <dbReference type="EMBL" id="RRJ89621.1"/>
    </source>
</evidence>
<comment type="caution">
    <text evidence="2">The sequence shown here is derived from an EMBL/GenBank/DDBJ whole genome shotgun (WGS) entry which is preliminary data.</text>
</comment>
<evidence type="ECO:0000259" key="1">
    <source>
        <dbReference type="Pfam" id="PF00534"/>
    </source>
</evidence>
<dbReference type="InterPro" id="IPR001296">
    <property type="entry name" value="Glyco_trans_1"/>
</dbReference>
<sequence length="362" mass="41781">MHQKKICLIGNNLSNGGADKIHAILSNYFFSQGIEVHNVILIDCVTYQFSGDLLNLGTIKNGGLILSNFNKFLKLRRFLKANKFDYIIDFRMRNNQLKEFILSKFLFNSPFIPTIHSYKTEWYFPKNLFLASKIFTKAYGIVSVSKEIELKISQTYKYRNVKTIYNPLEIEKIEQLSLEKNELDFQYIIAVGRMVFDNNKQFDKLIQAYSKSKLPSKNIKLLLLGNGPQRESLEQLALAKKQQDNVVFLGFQNNPFKYYKNAKFSVLTSKNEGLPNTITEALACGIPVISFDCKSGPSELIKNRKNGILVENQNFDKLILAFNEMIENNELYDFCKSNAKESVNRFSVDKIGKQWLDYLNIN</sequence>
<dbReference type="AlphaFoldDB" id="A0A3P3W3E3"/>
<reference evidence="2 3" key="1">
    <citation type="submission" date="2018-11" db="EMBL/GenBank/DDBJ databases">
        <title>Flavobacterium sp. nov., YIM 102600 draft genome.</title>
        <authorList>
            <person name="Li G."/>
            <person name="Jiang Y."/>
        </authorList>
    </citation>
    <scope>NUCLEOTIDE SEQUENCE [LARGE SCALE GENOMIC DNA]</scope>
    <source>
        <strain evidence="2 3">YIM 102600</strain>
    </source>
</reference>
<dbReference type="Gene3D" id="3.40.50.2000">
    <property type="entry name" value="Glycogen Phosphorylase B"/>
    <property type="match status" value="2"/>
</dbReference>
<accession>A0A3P3W3E3</accession>
<name>A0A3P3W3E3_9FLAO</name>
<evidence type="ECO:0000313" key="3">
    <source>
        <dbReference type="Proteomes" id="UP000271937"/>
    </source>
</evidence>